<keyword evidence="3" id="KW-1185">Reference proteome</keyword>
<feature type="region of interest" description="Disordered" evidence="1">
    <location>
        <begin position="65"/>
        <end position="87"/>
    </location>
</feature>
<accession>A0A4Y8CTJ9</accession>
<feature type="compositionally biased region" description="Acidic residues" evidence="1">
    <location>
        <begin position="77"/>
        <end position="87"/>
    </location>
</feature>
<dbReference type="Proteomes" id="UP000297299">
    <property type="component" value="Unassembled WGS sequence"/>
</dbReference>
<evidence type="ECO:0000313" key="2">
    <source>
        <dbReference type="EMBL" id="TEY42386.1"/>
    </source>
</evidence>
<reference evidence="2 3" key="1">
    <citation type="submission" date="2017-11" db="EMBL/GenBank/DDBJ databases">
        <title>Comparative genomics of Botrytis spp.</title>
        <authorList>
            <person name="Valero-Jimenez C.A."/>
            <person name="Tapia P."/>
            <person name="Veloso J."/>
            <person name="Silva-Moreno E."/>
            <person name="Staats M."/>
            <person name="Valdes J.H."/>
            <person name="Van Kan J.A.L."/>
        </authorList>
    </citation>
    <scope>NUCLEOTIDE SEQUENCE [LARGE SCALE GENOMIC DNA]</scope>
    <source>
        <strain evidence="2 3">MUCL2830</strain>
    </source>
</reference>
<evidence type="ECO:0000313" key="3">
    <source>
        <dbReference type="Proteomes" id="UP000297299"/>
    </source>
</evidence>
<dbReference type="AlphaFoldDB" id="A0A4Y8CTJ9"/>
<evidence type="ECO:0000256" key="1">
    <source>
        <dbReference type="SAM" id="MobiDB-lite"/>
    </source>
</evidence>
<dbReference type="EMBL" id="PHWZ01000390">
    <property type="protein sequence ID" value="TEY42386.1"/>
    <property type="molecule type" value="Genomic_DNA"/>
</dbReference>
<protein>
    <submittedName>
        <fullName evidence="2">Uncharacterized protein</fullName>
    </submittedName>
</protein>
<comment type="caution">
    <text evidence="2">The sequence shown here is derived from an EMBL/GenBank/DDBJ whole genome shotgun (WGS) entry which is preliminary data.</text>
</comment>
<sequence length="87" mass="9712">MPSEASKSEQTQPWRQWYSALMASTPKDKTIVMEDDVDAGMNPAKYGMSQHGTIALDPRTDVDFAKKKVKPVRASNDDDVDPSPDRE</sequence>
<organism evidence="2 3">
    <name type="scientific">Botryotinia calthae</name>
    <dbReference type="NCBI Taxonomy" id="38488"/>
    <lineage>
        <taxon>Eukaryota</taxon>
        <taxon>Fungi</taxon>
        <taxon>Dikarya</taxon>
        <taxon>Ascomycota</taxon>
        <taxon>Pezizomycotina</taxon>
        <taxon>Leotiomycetes</taxon>
        <taxon>Helotiales</taxon>
        <taxon>Sclerotiniaceae</taxon>
        <taxon>Botryotinia</taxon>
    </lineage>
</organism>
<proteinExistence type="predicted"/>
<dbReference type="OrthoDB" id="4313532at2759"/>
<gene>
    <name evidence="2" type="ORF">BOTCAL_0391g00020</name>
</gene>
<name>A0A4Y8CTJ9_9HELO</name>